<evidence type="ECO:0000313" key="1">
    <source>
        <dbReference type="EMBL" id="RDX72789.1"/>
    </source>
</evidence>
<dbReference type="Proteomes" id="UP000257109">
    <property type="component" value="Unassembled WGS sequence"/>
</dbReference>
<gene>
    <name evidence="1" type="ORF">CR513_47680</name>
</gene>
<protein>
    <submittedName>
        <fullName evidence="1">Uncharacterized protein</fullName>
    </submittedName>
</protein>
<evidence type="ECO:0000313" key="2">
    <source>
        <dbReference type="Proteomes" id="UP000257109"/>
    </source>
</evidence>
<accession>A0A371F3C0</accession>
<reference evidence="1" key="1">
    <citation type="submission" date="2018-05" db="EMBL/GenBank/DDBJ databases">
        <title>Draft genome of Mucuna pruriens seed.</title>
        <authorList>
            <person name="Nnadi N.E."/>
            <person name="Vos R."/>
            <person name="Hasami M.H."/>
            <person name="Devisetty U.K."/>
            <person name="Aguiy J.C."/>
        </authorList>
    </citation>
    <scope>NUCLEOTIDE SEQUENCE [LARGE SCALE GENOMIC DNA]</scope>
    <source>
        <strain evidence="1">JCA_2017</strain>
    </source>
</reference>
<organism evidence="1 2">
    <name type="scientific">Mucuna pruriens</name>
    <name type="common">Velvet bean</name>
    <name type="synonym">Dolichos pruriens</name>
    <dbReference type="NCBI Taxonomy" id="157652"/>
    <lineage>
        <taxon>Eukaryota</taxon>
        <taxon>Viridiplantae</taxon>
        <taxon>Streptophyta</taxon>
        <taxon>Embryophyta</taxon>
        <taxon>Tracheophyta</taxon>
        <taxon>Spermatophyta</taxon>
        <taxon>Magnoliopsida</taxon>
        <taxon>eudicotyledons</taxon>
        <taxon>Gunneridae</taxon>
        <taxon>Pentapetalae</taxon>
        <taxon>rosids</taxon>
        <taxon>fabids</taxon>
        <taxon>Fabales</taxon>
        <taxon>Fabaceae</taxon>
        <taxon>Papilionoideae</taxon>
        <taxon>50 kb inversion clade</taxon>
        <taxon>NPAAA clade</taxon>
        <taxon>indigoferoid/millettioid clade</taxon>
        <taxon>Phaseoleae</taxon>
        <taxon>Mucuna</taxon>
    </lineage>
</organism>
<dbReference type="OrthoDB" id="2919534at2759"/>
<feature type="non-terminal residue" evidence="1">
    <location>
        <position position="1"/>
    </location>
</feature>
<dbReference type="EMBL" id="QJKJ01010767">
    <property type="protein sequence ID" value="RDX72789.1"/>
    <property type="molecule type" value="Genomic_DNA"/>
</dbReference>
<keyword evidence="2" id="KW-1185">Reference proteome</keyword>
<name>A0A371F3C0_MUCPR</name>
<sequence length="111" mass="12749">MKYLARKEVGRVWADHRVVRLRIGSQLANKPEVNVLDLDLDPRCDNDRERPLPAEDLKEINIDLDPTHKMKIRIALMQEDENRLISFLFSADRLMTEAARGGEEKGRPGGN</sequence>
<dbReference type="AlphaFoldDB" id="A0A371F3C0"/>
<proteinExistence type="predicted"/>
<comment type="caution">
    <text evidence="1">The sequence shown here is derived from an EMBL/GenBank/DDBJ whole genome shotgun (WGS) entry which is preliminary data.</text>
</comment>